<feature type="compositionally biased region" description="Basic and acidic residues" evidence="1">
    <location>
        <begin position="1"/>
        <end position="14"/>
    </location>
</feature>
<sequence>MGETCRERGGDPVDRPLGGLRSVEDDGGDGVGGSGGGKARAGGSNGRWSWHPTARFPPHPGVTPPELTRAVPPSL</sequence>
<name>I1QKN7_ORYGL</name>
<keyword evidence="3" id="KW-1185">Reference proteome</keyword>
<evidence type="ECO:0000313" key="2">
    <source>
        <dbReference type="EnsemblPlants" id="ORGLA08G0198800.1"/>
    </source>
</evidence>
<protein>
    <submittedName>
        <fullName evidence="2">Uncharacterized protein</fullName>
    </submittedName>
</protein>
<reference evidence="3" key="2">
    <citation type="submission" date="2018-04" db="EMBL/GenBank/DDBJ databases">
        <title>OglaRS2 (Oryza glaberrima Reference Sequence Version 2).</title>
        <authorList>
            <person name="Zhang J."/>
            <person name="Kudrna D."/>
            <person name="Lee S."/>
            <person name="Talag J."/>
            <person name="Rajasekar S."/>
            <person name="Wing R.A."/>
        </authorList>
    </citation>
    <scope>NUCLEOTIDE SEQUENCE [LARGE SCALE GENOMIC DNA]</scope>
    <source>
        <strain evidence="3">cv. IRGC 96717</strain>
    </source>
</reference>
<evidence type="ECO:0000313" key="3">
    <source>
        <dbReference type="Proteomes" id="UP000007306"/>
    </source>
</evidence>
<organism evidence="2 3">
    <name type="scientific">Oryza glaberrima</name>
    <name type="common">African rice</name>
    <dbReference type="NCBI Taxonomy" id="4538"/>
    <lineage>
        <taxon>Eukaryota</taxon>
        <taxon>Viridiplantae</taxon>
        <taxon>Streptophyta</taxon>
        <taxon>Embryophyta</taxon>
        <taxon>Tracheophyta</taxon>
        <taxon>Spermatophyta</taxon>
        <taxon>Magnoliopsida</taxon>
        <taxon>Liliopsida</taxon>
        <taxon>Poales</taxon>
        <taxon>Poaceae</taxon>
        <taxon>BOP clade</taxon>
        <taxon>Oryzoideae</taxon>
        <taxon>Oryzeae</taxon>
        <taxon>Oryzinae</taxon>
        <taxon>Oryza</taxon>
    </lineage>
</organism>
<dbReference type="Gramene" id="ORGLA08G0198800.1">
    <property type="protein sequence ID" value="ORGLA08G0198800.1"/>
    <property type="gene ID" value="ORGLA08G0198800"/>
</dbReference>
<feature type="compositionally biased region" description="Gly residues" evidence="1">
    <location>
        <begin position="29"/>
        <end position="45"/>
    </location>
</feature>
<dbReference type="EnsemblPlants" id="ORGLA08G0198800.1">
    <property type="protein sequence ID" value="ORGLA08G0198800.1"/>
    <property type="gene ID" value="ORGLA08G0198800"/>
</dbReference>
<reference evidence="2" key="1">
    <citation type="submission" date="2015-06" db="UniProtKB">
        <authorList>
            <consortium name="EnsemblPlants"/>
        </authorList>
    </citation>
    <scope>IDENTIFICATION</scope>
</reference>
<dbReference type="AlphaFoldDB" id="I1QKN7"/>
<dbReference type="HOGENOM" id="CLU_2780118_0_0_1"/>
<evidence type="ECO:0000256" key="1">
    <source>
        <dbReference type="SAM" id="MobiDB-lite"/>
    </source>
</evidence>
<proteinExistence type="predicted"/>
<accession>I1QKN7</accession>
<dbReference type="Proteomes" id="UP000007306">
    <property type="component" value="Unassembled WGS sequence"/>
</dbReference>
<feature type="region of interest" description="Disordered" evidence="1">
    <location>
        <begin position="1"/>
        <end position="75"/>
    </location>
</feature>